<evidence type="ECO:0000313" key="2">
    <source>
        <dbReference type="Proteomes" id="UP000237061"/>
    </source>
</evidence>
<dbReference type="GO" id="GO:0003677">
    <property type="term" value="F:DNA binding"/>
    <property type="evidence" value="ECO:0007669"/>
    <property type="project" value="InterPro"/>
</dbReference>
<dbReference type="GO" id="GO:0003918">
    <property type="term" value="F:DNA topoisomerase type II (double strand cut, ATP-hydrolyzing) activity"/>
    <property type="evidence" value="ECO:0007669"/>
    <property type="project" value="InterPro"/>
</dbReference>
<comment type="caution">
    <text evidence="1">The sequence shown here is derived from an EMBL/GenBank/DDBJ whole genome shotgun (WGS) entry which is preliminary data.</text>
</comment>
<evidence type="ECO:0000313" key="1">
    <source>
        <dbReference type="EMBL" id="POH71646.1"/>
    </source>
</evidence>
<accession>A0A2S3ZQY7</accession>
<dbReference type="Proteomes" id="UP000237061">
    <property type="component" value="Unassembled WGS sequence"/>
</dbReference>
<protein>
    <submittedName>
        <fullName evidence="1">Uncharacterized protein</fullName>
    </submittedName>
</protein>
<dbReference type="AlphaFoldDB" id="A0A2S3ZQY7"/>
<dbReference type="EMBL" id="PPXC01000026">
    <property type="protein sequence ID" value="POH71646.1"/>
    <property type="molecule type" value="Genomic_DNA"/>
</dbReference>
<reference evidence="1 2" key="1">
    <citation type="submission" date="2018-01" db="EMBL/GenBank/DDBJ databases">
        <title>Arthrobacter sp. nov., from glaciers in China.</title>
        <authorList>
            <person name="Liu Q."/>
            <person name="Xin Y.-H."/>
        </authorList>
    </citation>
    <scope>NUCLEOTIDE SEQUENCE [LARGE SCALE GENOMIC DNA]</scope>
    <source>
        <strain evidence="1 2">HLT2-12-2</strain>
    </source>
</reference>
<dbReference type="Gene3D" id="1.10.268.10">
    <property type="entry name" value="Topoisomerase, domain 3"/>
    <property type="match status" value="1"/>
</dbReference>
<dbReference type="RefSeq" id="WP_103467576.1">
    <property type="nucleotide sequence ID" value="NZ_PPXB01000012.1"/>
</dbReference>
<sequence>MHDPGYRRQIEDSIEHHNAILFAINHLDEVTKFIASHDWESLEIGLASLAGTSAIGARAILDCQFRQISPKYKKHLAANLDLLKAELDKLGD</sequence>
<dbReference type="InterPro" id="IPR013757">
    <property type="entry name" value="Topo_IIA_A_a_sf"/>
</dbReference>
<name>A0A2S3ZQY7_ARTGL</name>
<gene>
    <name evidence="1" type="ORF">CVS27_19855</name>
</gene>
<keyword evidence="2" id="KW-1185">Reference proteome</keyword>
<dbReference type="GO" id="GO:0005524">
    <property type="term" value="F:ATP binding"/>
    <property type="evidence" value="ECO:0007669"/>
    <property type="project" value="InterPro"/>
</dbReference>
<organism evidence="1 2">
    <name type="scientific">Arthrobacter glacialis</name>
    <dbReference type="NCBI Taxonomy" id="1664"/>
    <lineage>
        <taxon>Bacteria</taxon>
        <taxon>Bacillati</taxon>
        <taxon>Actinomycetota</taxon>
        <taxon>Actinomycetes</taxon>
        <taxon>Micrococcales</taxon>
        <taxon>Micrococcaceae</taxon>
        <taxon>Arthrobacter</taxon>
    </lineage>
</organism>
<proteinExistence type="predicted"/>